<proteinExistence type="predicted"/>
<dbReference type="EMBL" id="KV784364">
    <property type="protein sequence ID" value="OEU12674.1"/>
    <property type="molecule type" value="Genomic_DNA"/>
</dbReference>
<accession>A0A1E7F3G6</accession>
<protein>
    <submittedName>
        <fullName evidence="1">Uncharacterized protein</fullName>
    </submittedName>
</protein>
<dbReference type="InParanoid" id="A0A1E7F3G6"/>
<organism evidence="1 2">
    <name type="scientific">Fragilariopsis cylindrus CCMP1102</name>
    <dbReference type="NCBI Taxonomy" id="635003"/>
    <lineage>
        <taxon>Eukaryota</taxon>
        <taxon>Sar</taxon>
        <taxon>Stramenopiles</taxon>
        <taxon>Ochrophyta</taxon>
        <taxon>Bacillariophyta</taxon>
        <taxon>Bacillariophyceae</taxon>
        <taxon>Bacillariophycidae</taxon>
        <taxon>Bacillariales</taxon>
        <taxon>Bacillariaceae</taxon>
        <taxon>Fragilariopsis</taxon>
    </lineage>
</organism>
<dbReference type="KEGG" id="fcy:FRACYDRAFT_243931"/>
<evidence type="ECO:0000313" key="1">
    <source>
        <dbReference type="EMBL" id="OEU12674.1"/>
    </source>
</evidence>
<evidence type="ECO:0000313" key="2">
    <source>
        <dbReference type="Proteomes" id="UP000095751"/>
    </source>
</evidence>
<dbReference type="OrthoDB" id="48180at2759"/>
<sequence>MIPSELSSMSSSDRRQENMNMRGILRTGKQREPWQEFDLKKVIFDEVNIREYPQILGDNPAVSIGAPVTLGWTFQEEYSMNINFYEQMREPMRRESNRQLMMSSRQRIKSLMAAGYSLDNIGDATMDANHIKRQRMDSFHAAGWTSPLNFLNGAFKTTGSTLKAMDVLSVGDQTKKLVRRSSKVIFDGVAAIARPAMKKKSPSTPAC</sequence>
<dbReference type="AlphaFoldDB" id="A0A1E7F3G6"/>
<reference evidence="1 2" key="1">
    <citation type="submission" date="2016-09" db="EMBL/GenBank/DDBJ databases">
        <title>Extensive genetic diversity and differential bi-allelic expression allows diatom success in the polar Southern Ocean.</title>
        <authorList>
            <consortium name="DOE Joint Genome Institute"/>
            <person name="Mock T."/>
            <person name="Otillar R.P."/>
            <person name="Strauss J."/>
            <person name="Dupont C."/>
            <person name="Frickenhaus S."/>
            <person name="Maumus F."/>
            <person name="Mcmullan M."/>
            <person name="Sanges R."/>
            <person name="Schmutz J."/>
            <person name="Toseland A."/>
            <person name="Valas R."/>
            <person name="Veluchamy A."/>
            <person name="Ward B.J."/>
            <person name="Allen A."/>
            <person name="Barry K."/>
            <person name="Falciatore A."/>
            <person name="Ferrante M."/>
            <person name="Fortunato A.E."/>
            <person name="Gloeckner G."/>
            <person name="Gruber A."/>
            <person name="Hipkin R."/>
            <person name="Janech M."/>
            <person name="Kroth P."/>
            <person name="Leese F."/>
            <person name="Lindquist E."/>
            <person name="Lyon B.R."/>
            <person name="Martin J."/>
            <person name="Mayer C."/>
            <person name="Parker M."/>
            <person name="Quesneville H."/>
            <person name="Raymond J."/>
            <person name="Uhlig C."/>
            <person name="Valentin K.U."/>
            <person name="Worden A.Z."/>
            <person name="Armbrust E.V."/>
            <person name="Bowler C."/>
            <person name="Green B."/>
            <person name="Moulton V."/>
            <person name="Van Oosterhout C."/>
            <person name="Grigoriev I."/>
        </authorList>
    </citation>
    <scope>NUCLEOTIDE SEQUENCE [LARGE SCALE GENOMIC DNA]</scope>
    <source>
        <strain evidence="1 2">CCMP1102</strain>
    </source>
</reference>
<name>A0A1E7F3G6_9STRA</name>
<dbReference type="Proteomes" id="UP000095751">
    <property type="component" value="Unassembled WGS sequence"/>
</dbReference>
<keyword evidence="2" id="KW-1185">Reference proteome</keyword>
<gene>
    <name evidence="1" type="ORF">FRACYDRAFT_243931</name>
</gene>